<evidence type="ECO:0000313" key="2">
    <source>
        <dbReference type="Proteomes" id="UP000199492"/>
    </source>
</evidence>
<keyword evidence="1" id="KW-0808">Transferase</keyword>
<dbReference type="PANTHER" id="PTHR43167:SF1">
    <property type="entry name" value="PUTATIVE (AFU_ORTHOLOGUE AFUA_6G01830)-RELATED"/>
    <property type="match status" value="1"/>
</dbReference>
<dbReference type="GO" id="GO:0008168">
    <property type="term" value="F:methyltransferase activity"/>
    <property type="evidence" value="ECO:0007669"/>
    <property type="project" value="UniProtKB-KW"/>
</dbReference>
<dbReference type="PANTHER" id="PTHR43167">
    <property type="entry name" value="PUTATIVE (AFU_ORTHOLOGUE AFUA_6G01830)-RELATED"/>
    <property type="match status" value="1"/>
</dbReference>
<name>A0A1G8FWC3_9FLAO</name>
<dbReference type="CDD" id="cd02440">
    <property type="entry name" value="AdoMet_MTases"/>
    <property type="match status" value="1"/>
</dbReference>
<dbReference type="STRING" id="262004.SAMN04489796_10511"/>
<dbReference type="Gene3D" id="3.40.50.150">
    <property type="entry name" value="Vaccinia Virus protein VP39"/>
    <property type="match status" value="1"/>
</dbReference>
<keyword evidence="1" id="KW-0489">Methyltransferase</keyword>
<keyword evidence="2" id="KW-1185">Reference proteome</keyword>
<proteinExistence type="predicted"/>
<accession>A0A1G8FWC3</accession>
<gene>
    <name evidence="1" type="ORF">SAMN04489796_10511</name>
</gene>
<organism evidence="1 2">
    <name type="scientific">Winogradskyella thalassocola</name>
    <dbReference type="NCBI Taxonomy" id="262004"/>
    <lineage>
        <taxon>Bacteria</taxon>
        <taxon>Pseudomonadati</taxon>
        <taxon>Bacteroidota</taxon>
        <taxon>Flavobacteriia</taxon>
        <taxon>Flavobacteriales</taxon>
        <taxon>Flavobacteriaceae</taxon>
        <taxon>Winogradskyella</taxon>
    </lineage>
</organism>
<reference evidence="2" key="1">
    <citation type="submission" date="2016-10" db="EMBL/GenBank/DDBJ databases">
        <authorList>
            <person name="Varghese N."/>
            <person name="Submissions S."/>
        </authorList>
    </citation>
    <scope>NUCLEOTIDE SEQUENCE [LARGE SCALE GENOMIC DNA]</scope>
    <source>
        <strain evidence="2">DSM 15363</strain>
    </source>
</reference>
<dbReference type="GO" id="GO:0032259">
    <property type="term" value="P:methylation"/>
    <property type="evidence" value="ECO:0007669"/>
    <property type="project" value="UniProtKB-KW"/>
</dbReference>
<dbReference type="InterPro" id="IPR029063">
    <property type="entry name" value="SAM-dependent_MTases_sf"/>
</dbReference>
<dbReference type="EMBL" id="FNCZ01000005">
    <property type="protein sequence ID" value="SDH86276.1"/>
    <property type="molecule type" value="Genomic_DNA"/>
</dbReference>
<dbReference type="RefSeq" id="WP_245710249.1">
    <property type="nucleotide sequence ID" value="NZ_FNCZ01000005.1"/>
</dbReference>
<sequence length="264" mass="30333">MREKETNKVYQIKAYIKFLSKATNQHGVHSPFVYNFVTKCLYDKTNHDAYAKLKLYKKTLENADTILDITDLGEGSKVLNAKQRKVSKMVKTSSSSKKDSKLLYRLSKYFGFQRILELGTSLGMGTYALALANKSSKITTIEGCLNTSTFAQSQLTKLNINNIDFEVGNFTDKIPDLKHNSFDFIFFDGHHNKEATIQYFEALLPTAHNDSVFVFDDIYWSKGMTEAWDYIKNHNAVTVTVDCFNLGFVFFRNEQAEEHFKIRL</sequence>
<evidence type="ECO:0000313" key="1">
    <source>
        <dbReference type="EMBL" id="SDH86276.1"/>
    </source>
</evidence>
<dbReference type="SUPFAM" id="SSF53335">
    <property type="entry name" value="S-adenosyl-L-methionine-dependent methyltransferases"/>
    <property type="match status" value="1"/>
</dbReference>
<dbReference type="Proteomes" id="UP000199492">
    <property type="component" value="Unassembled WGS sequence"/>
</dbReference>
<dbReference type="Pfam" id="PF13578">
    <property type="entry name" value="Methyltransf_24"/>
    <property type="match status" value="1"/>
</dbReference>
<protein>
    <submittedName>
        <fullName evidence="1">Methyltransferase domain-containing protein</fullName>
    </submittedName>
</protein>
<dbReference type="AlphaFoldDB" id="A0A1G8FWC3"/>